<reference evidence="1" key="2">
    <citation type="journal article" date="2022" name="New Phytol.">
        <title>Evolutionary transition to the ectomycorrhizal habit in the genomes of a hyperdiverse lineage of mushroom-forming fungi.</title>
        <authorList>
            <person name="Looney B."/>
            <person name="Miyauchi S."/>
            <person name="Morin E."/>
            <person name="Drula E."/>
            <person name="Courty P.E."/>
            <person name="Kohler A."/>
            <person name="Kuo A."/>
            <person name="LaButti K."/>
            <person name="Pangilinan J."/>
            <person name="Lipzen A."/>
            <person name="Riley R."/>
            <person name="Andreopoulos W."/>
            <person name="He G."/>
            <person name="Johnson J."/>
            <person name="Nolan M."/>
            <person name="Tritt A."/>
            <person name="Barry K.W."/>
            <person name="Grigoriev I.V."/>
            <person name="Nagy L.G."/>
            <person name="Hibbett D."/>
            <person name="Henrissat B."/>
            <person name="Matheny P.B."/>
            <person name="Labbe J."/>
            <person name="Martin F.M."/>
        </authorList>
    </citation>
    <scope>NUCLEOTIDE SEQUENCE</scope>
    <source>
        <strain evidence="1">FP105234-sp</strain>
    </source>
</reference>
<proteinExistence type="predicted"/>
<keyword evidence="2" id="KW-1185">Reference proteome</keyword>
<evidence type="ECO:0000313" key="1">
    <source>
        <dbReference type="EMBL" id="KAI0048492.1"/>
    </source>
</evidence>
<dbReference type="EMBL" id="MU275886">
    <property type="protein sequence ID" value="KAI0048492.1"/>
    <property type="molecule type" value="Genomic_DNA"/>
</dbReference>
<protein>
    <submittedName>
        <fullName evidence="1">Glutathione S-transferase</fullName>
    </submittedName>
</protein>
<organism evidence="1 2">
    <name type="scientific">Auriscalpium vulgare</name>
    <dbReference type="NCBI Taxonomy" id="40419"/>
    <lineage>
        <taxon>Eukaryota</taxon>
        <taxon>Fungi</taxon>
        <taxon>Dikarya</taxon>
        <taxon>Basidiomycota</taxon>
        <taxon>Agaricomycotina</taxon>
        <taxon>Agaricomycetes</taxon>
        <taxon>Russulales</taxon>
        <taxon>Auriscalpiaceae</taxon>
        <taxon>Auriscalpium</taxon>
    </lineage>
</organism>
<comment type="caution">
    <text evidence="1">The sequence shown here is derived from an EMBL/GenBank/DDBJ whole genome shotgun (WGS) entry which is preliminary data.</text>
</comment>
<evidence type="ECO:0000313" key="2">
    <source>
        <dbReference type="Proteomes" id="UP000814033"/>
    </source>
</evidence>
<dbReference type="Proteomes" id="UP000814033">
    <property type="component" value="Unassembled WGS sequence"/>
</dbReference>
<name>A0ACB8RXE5_9AGAM</name>
<sequence>MSIAVCTRRVAVVAREAGIPYELVGVDYHKAEHKTLEFLEHQPFGLVPYIQVLLPFGLVLAWELTTAGFIMQDEDGFELYESRAISRYIATMKQSKAPALVPKARKANALFEQAASIEQNNFDPLASALADEKIFGPMNGVQPNEARVAELVQQMKGKLELGKQNGTQEITLADLFHLPYGALLVETALGLIEERPNVNRWLTDISTRLAWLAVKGGA</sequence>
<reference evidence="1" key="1">
    <citation type="submission" date="2021-02" db="EMBL/GenBank/DDBJ databases">
        <authorList>
            <consortium name="DOE Joint Genome Institute"/>
            <person name="Ahrendt S."/>
            <person name="Looney B.P."/>
            <person name="Miyauchi S."/>
            <person name="Morin E."/>
            <person name="Drula E."/>
            <person name="Courty P.E."/>
            <person name="Chicoki N."/>
            <person name="Fauchery L."/>
            <person name="Kohler A."/>
            <person name="Kuo A."/>
            <person name="Labutti K."/>
            <person name="Pangilinan J."/>
            <person name="Lipzen A."/>
            <person name="Riley R."/>
            <person name="Andreopoulos W."/>
            <person name="He G."/>
            <person name="Johnson J."/>
            <person name="Barry K.W."/>
            <person name="Grigoriev I.V."/>
            <person name="Nagy L."/>
            <person name="Hibbett D."/>
            <person name="Henrissat B."/>
            <person name="Matheny P.B."/>
            <person name="Labbe J."/>
            <person name="Martin F."/>
        </authorList>
    </citation>
    <scope>NUCLEOTIDE SEQUENCE</scope>
    <source>
        <strain evidence="1">FP105234-sp</strain>
    </source>
</reference>
<gene>
    <name evidence="1" type="ORF">FA95DRAFT_1605239</name>
</gene>
<accession>A0ACB8RXE5</accession>